<reference evidence="3 4" key="1">
    <citation type="submission" date="2014-11" db="EMBL/GenBank/DDBJ databases">
        <title>Draft Genome Sequences of Xanthomonas vesicatoria Strains from the Balkan Peninsula.</title>
        <authorList>
            <person name="Vancheva T."/>
            <person name="Lefeuvre P."/>
            <person name="Bogatzevska N."/>
            <person name="Moncheva P."/>
            <person name="Koebnik R."/>
        </authorList>
    </citation>
    <scope>NUCLEOTIDE SEQUENCE [LARGE SCALE GENOMIC DNA]</scope>
    <source>
        <strain evidence="3 4">53M</strain>
    </source>
</reference>
<dbReference type="Gene3D" id="3.30.200.20">
    <property type="entry name" value="Phosphorylase Kinase, domain 1"/>
    <property type="match status" value="1"/>
</dbReference>
<proteinExistence type="predicted"/>
<dbReference type="SUPFAM" id="SSF56112">
    <property type="entry name" value="Protein kinase-like (PK-like)"/>
    <property type="match status" value="1"/>
</dbReference>
<dbReference type="EMBL" id="JSYJ01000143">
    <property type="protein sequence ID" value="KHM91806.1"/>
    <property type="molecule type" value="Genomic_DNA"/>
</dbReference>
<evidence type="ECO:0000256" key="1">
    <source>
        <dbReference type="PROSITE-ProRule" id="PRU10141"/>
    </source>
</evidence>
<gene>
    <name evidence="3" type="ORF">OR61_18170</name>
</gene>
<evidence type="ECO:0000256" key="2">
    <source>
        <dbReference type="SAM" id="MobiDB-lite"/>
    </source>
</evidence>
<dbReference type="Proteomes" id="UP000030969">
    <property type="component" value="Unassembled WGS sequence"/>
</dbReference>
<feature type="region of interest" description="Disordered" evidence="2">
    <location>
        <begin position="71"/>
        <end position="92"/>
    </location>
</feature>
<feature type="non-terminal residue" evidence="3">
    <location>
        <position position="218"/>
    </location>
</feature>
<sequence>MHQDTATVTELVTAMRSGALNLDAVLAALGKRAAVPDAEYRDGVATLSHLQRQQLLDDVTVTTLMHRLDALRNRTPPAPSPTAAPPADDDATVVMPRRPIAPIEDDITRVQPAQPLPGEVPSLTSLGLATQTGVGTHTGTGTAGTASLSSWQHLAEAAGGDHAGVGSLLKGRFLLERELGRGGMGVVYLARDERKVEARDRDPWLAVKVLSDEFRRHP</sequence>
<keyword evidence="3" id="KW-0808">Transferase</keyword>
<dbReference type="AlphaFoldDB" id="A0AAJ0N350"/>
<name>A0AAJ0N350_9XANT</name>
<keyword evidence="1" id="KW-0067">ATP-binding</keyword>
<evidence type="ECO:0000313" key="3">
    <source>
        <dbReference type="EMBL" id="KHM91806.1"/>
    </source>
</evidence>
<organism evidence="3 4">
    <name type="scientific">Xanthomonas vesicatoria</name>
    <dbReference type="NCBI Taxonomy" id="56460"/>
    <lineage>
        <taxon>Bacteria</taxon>
        <taxon>Pseudomonadati</taxon>
        <taxon>Pseudomonadota</taxon>
        <taxon>Gammaproteobacteria</taxon>
        <taxon>Lysobacterales</taxon>
        <taxon>Lysobacteraceae</taxon>
        <taxon>Xanthomonas</taxon>
    </lineage>
</organism>
<comment type="caution">
    <text evidence="3">The sequence shown here is derived from an EMBL/GenBank/DDBJ whole genome shotgun (WGS) entry which is preliminary data.</text>
</comment>
<dbReference type="PROSITE" id="PS00107">
    <property type="entry name" value="PROTEIN_KINASE_ATP"/>
    <property type="match status" value="1"/>
</dbReference>
<dbReference type="GO" id="GO:0005524">
    <property type="term" value="F:ATP binding"/>
    <property type="evidence" value="ECO:0007669"/>
    <property type="project" value="UniProtKB-UniRule"/>
</dbReference>
<accession>A0AAJ0N350</accession>
<dbReference type="InterPro" id="IPR017441">
    <property type="entry name" value="Protein_kinase_ATP_BS"/>
</dbReference>
<evidence type="ECO:0000313" key="4">
    <source>
        <dbReference type="Proteomes" id="UP000030969"/>
    </source>
</evidence>
<keyword evidence="3" id="KW-0418">Kinase</keyword>
<keyword evidence="1" id="KW-0547">Nucleotide-binding</keyword>
<dbReference type="GO" id="GO:0016301">
    <property type="term" value="F:kinase activity"/>
    <property type="evidence" value="ECO:0007669"/>
    <property type="project" value="UniProtKB-KW"/>
</dbReference>
<dbReference type="InterPro" id="IPR011009">
    <property type="entry name" value="Kinase-like_dom_sf"/>
</dbReference>
<feature type="binding site" evidence="1">
    <location>
        <position position="208"/>
    </location>
    <ligand>
        <name>ATP</name>
        <dbReference type="ChEBI" id="CHEBI:30616"/>
    </ligand>
</feature>
<protein>
    <submittedName>
        <fullName evidence="3">Protein kinase</fullName>
    </submittedName>
</protein>